<comment type="caution">
    <text evidence="1">The sequence shown here is derived from an EMBL/GenBank/DDBJ whole genome shotgun (WGS) entry which is preliminary data.</text>
</comment>
<evidence type="ECO:0000313" key="1">
    <source>
        <dbReference type="EMBL" id="TRM70582.1"/>
    </source>
</evidence>
<reference evidence="1 2" key="1">
    <citation type="journal article" date="2019" name="New Phytol.">
        <title>Comparative genomics reveals unique wood-decay strategies and fruiting body development in the Schizophyllaceae.</title>
        <authorList>
            <person name="Almasi E."/>
            <person name="Sahu N."/>
            <person name="Krizsan K."/>
            <person name="Balint B."/>
            <person name="Kovacs G.M."/>
            <person name="Kiss B."/>
            <person name="Cseklye J."/>
            <person name="Drula E."/>
            <person name="Henrissat B."/>
            <person name="Nagy I."/>
            <person name="Chovatia M."/>
            <person name="Adam C."/>
            <person name="LaButti K."/>
            <person name="Lipzen A."/>
            <person name="Riley R."/>
            <person name="Grigoriev I.V."/>
            <person name="Nagy L.G."/>
        </authorList>
    </citation>
    <scope>NUCLEOTIDE SEQUENCE [LARGE SCALE GENOMIC DNA]</scope>
    <source>
        <strain evidence="1 2">NL-1724</strain>
    </source>
</reference>
<sequence>MGFITTPDSHASVLRELGEIQRKFMVCYLSGVQISRRAAEDEALPALYERFGAVTNQDFMEVTRSMHARSRSPDSLIRLSVSSDYKILHEVTQKLFDQRDRPMSKSSEEIWKDLIMNMRGVRDKVFLYGIILDKLAKMHRQQSLEQSLLKPSGNEVCIVSLYFDSPLPMLALISPQ</sequence>
<protein>
    <submittedName>
        <fullName evidence="1">Uncharacterized protein</fullName>
    </submittedName>
</protein>
<organism evidence="1 2">
    <name type="scientific">Schizophyllum amplum</name>
    <dbReference type="NCBI Taxonomy" id="97359"/>
    <lineage>
        <taxon>Eukaryota</taxon>
        <taxon>Fungi</taxon>
        <taxon>Dikarya</taxon>
        <taxon>Basidiomycota</taxon>
        <taxon>Agaricomycotina</taxon>
        <taxon>Agaricomycetes</taxon>
        <taxon>Agaricomycetidae</taxon>
        <taxon>Agaricales</taxon>
        <taxon>Schizophyllaceae</taxon>
        <taxon>Schizophyllum</taxon>
    </lineage>
</organism>
<proteinExistence type="predicted"/>
<gene>
    <name evidence="1" type="ORF">BD626DRAFT_564197</name>
</gene>
<dbReference type="AlphaFoldDB" id="A0A550D0N0"/>
<dbReference type="Proteomes" id="UP000320762">
    <property type="component" value="Unassembled WGS sequence"/>
</dbReference>
<dbReference type="EMBL" id="VDMD01000001">
    <property type="protein sequence ID" value="TRM70582.1"/>
    <property type="molecule type" value="Genomic_DNA"/>
</dbReference>
<evidence type="ECO:0000313" key="2">
    <source>
        <dbReference type="Proteomes" id="UP000320762"/>
    </source>
</evidence>
<keyword evidence="2" id="KW-1185">Reference proteome</keyword>
<accession>A0A550D0N0</accession>
<name>A0A550D0N0_9AGAR</name>